<evidence type="ECO:0000313" key="5">
    <source>
        <dbReference type="Proteomes" id="UP000673691"/>
    </source>
</evidence>
<keyword evidence="4" id="KW-0808">Transferase</keyword>
<dbReference type="Gene3D" id="3.40.50.300">
    <property type="entry name" value="P-loop containing nucleotide triphosphate hydrolases"/>
    <property type="match status" value="1"/>
</dbReference>
<dbReference type="GO" id="GO:0005524">
    <property type="term" value="F:ATP binding"/>
    <property type="evidence" value="ECO:0007669"/>
    <property type="project" value="InterPro"/>
</dbReference>
<organism evidence="4 5">
    <name type="scientific">Olpidium bornovanus</name>
    <dbReference type="NCBI Taxonomy" id="278681"/>
    <lineage>
        <taxon>Eukaryota</taxon>
        <taxon>Fungi</taxon>
        <taxon>Fungi incertae sedis</taxon>
        <taxon>Olpidiomycota</taxon>
        <taxon>Olpidiomycotina</taxon>
        <taxon>Olpidiomycetes</taxon>
        <taxon>Olpidiales</taxon>
        <taxon>Olpidiaceae</taxon>
        <taxon>Olpidium</taxon>
    </lineage>
</organism>
<sequence length="432" mass="48082">MMALILGRWYCDLLVSLQIKGKTTVSLVIADLFGCGHVQNDNITKKRAGGKAFNEAVIKELTDHDIVIADRNNHLRRLRGDLTTAVKEAFPDCRVVCFYWDVTQEPSPRVVEGTRKRVMDRGENHQSLTPGRNPQFDKVIRAFVNDFQPLDSNFCEDSLIDEVVQFSVTDTLRQNARVAINAVAEFCGLPVPPASRVEEALAKATTDYRPTVVKNVKNNKRRQENWRYYGLVVRENEVKTLVDRCLSGNAVPPAVPDQWRSSTMVETPHVTLVHKKSLAGQAQGEKIWSLCKAKVESSDEPVRCQFMVSRLLRTRDVLVLEVVPGSFEPAWIECASSYPHVTVAVGGGLSPYEGFAATKRYRDATEEMVRHTAQPEKAQLRERGRTERSLGDDAAGNAAARTSSAADLDVEAYPISPDGQPVAMEGILRGLY</sequence>
<evidence type="ECO:0000259" key="2">
    <source>
        <dbReference type="Pfam" id="PF08302"/>
    </source>
</evidence>
<dbReference type="InterPro" id="IPR015966">
    <property type="entry name" value="tRNA_lig_kin_fungi"/>
</dbReference>
<keyword evidence="4" id="KW-0436">Ligase</keyword>
<proteinExistence type="predicted"/>
<dbReference type="InterPro" id="IPR015965">
    <property type="entry name" value="tRNA_lig_PDEase"/>
</dbReference>
<dbReference type="Proteomes" id="UP000673691">
    <property type="component" value="Unassembled WGS sequence"/>
</dbReference>
<dbReference type="AlphaFoldDB" id="A0A8H8A0E0"/>
<gene>
    <name evidence="4" type="ORF">BJ554DRAFT_3931</name>
</gene>
<dbReference type="InterPro" id="IPR027417">
    <property type="entry name" value="P-loop_NTPase"/>
</dbReference>
<feature type="region of interest" description="Disordered" evidence="1">
    <location>
        <begin position="371"/>
        <end position="403"/>
    </location>
</feature>
<feature type="compositionally biased region" description="Basic and acidic residues" evidence="1">
    <location>
        <begin position="371"/>
        <end position="391"/>
    </location>
</feature>
<name>A0A8H8A0E0_9FUNG</name>
<dbReference type="GO" id="GO:0006388">
    <property type="term" value="P:tRNA splicing, via endonucleolytic cleavage and ligation"/>
    <property type="evidence" value="ECO:0007669"/>
    <property type="project" value="InterPro"/>
</dbReference>
<feature type="domain" description="tRNA ligase phosphodiesterase" evidence="2">
    <location>
        <begin position="190"/>
        <end position="345"/>
    </location>
</feature>
<dbReference type="GO" id="GO:0005634">
    <property type="term" value="C:nucleus"/>
    <property type="evidence" value="ECO:0007669"/>
    <property type="project" value="TreeGrafter"/>
</dbReference>
<evidence type="ECO:0000313" key="4">
    <source>
        <dbReference type="EMBL" id="KAG5462709.1"/>
    </source>
</evidence>
<dbReference type="PANTHER" id="PTHR32004:SF1">
    <property type="entry name" value="TRNA LIGASE"/>
    <property type="match status" value="1"/>
</dbReference>
<protein>
    <submittedName>
        <fullName evidence="4">tRNA ligase kinase domain-containing protein</fullName>
    </submittedName>
</protein>
<dbReference type="GO" id="GO:0003972">
    <property type="term" value="F:RNA ligase (ATP) activity"/>
    <property type="evidence" value="ECO:0007669"/>
    <property type="project" value="InterPro"/>
</dbReference>
<evidence type="ECO:0000256" key="1">
    <source>
        <dbReference type="SAM" id="MobiDB-lite"/>
    </source>
</evidence>
<dbReference type="Pfam" id="PF08302">
    <property type="entry name" value="tRNA_lig_CPD"/>
    <property type="match status" value="1"/>
</dbReference>
<reference evidence="4 5" key="1">
    <citation type="journal article" name="Sci. Rep.">
        <title>Genome-scale phylogenetic analyses confirm Olpidium as the closest living zoosporic fungus to the non-flagellated, terrestrial fungi.</title>
        <authorList>
            <person name="Chang Y."/>
            <person name="Rochon D."/>
            <person name="Sekimoto S."/>
            <person name="Wang Y."/>
            <person name="Chovatia M."/>
            <person name="Sandor L."/>
            <person name="Salamov A."/>
            <person name="Grigoriev I.V."/>
            <person name="Stajich J.E."/>
            <person name="Spatafora J.W."/>
        </authorList>
    </citation>
    <scope>NUCLEOTIDE SEQUENCE [LARGE SCALE GENOMIC DNA]</scope>
    <source>
        <strain evidence="4">S191</strain>
    </source>
</reference>
<feature type="compositionally biased region" description="Low complexity" evidence="1">
    <location>
        <begin position="392"/>
        <end position="403"/>
    </location>
</feature>
<dbReference type="OrthoDB" id="276239at2759"/>
<feature type="domain" description="tRNA ligase kinase" evidence="3">
    <location>
        <begin position="21"/>
        <end position="168"/>
    </location>
</feature>
<dbReference type="PANTHER" id="PTHR32004">
    <property type="entry name" value="TRNA LIGASE"/>
    <property type="match status" value="1"/>
</dbReference>
<accession>A0A8H8A0E0</accession>
<dbReference type="EMBL" id="JAEFCI010001740">
    <property type="protein sequence ID" value="KAG5462709.1"/>
    <property type="molecule type" value="Genomic_DNA"/>
</dbReference>
<dbReference type="Pfam" id="PF08303">
    <property type="entry name" value="tRNA_lig_kinase"/>
    <property type="match status" value="1"/>
</dbReference>
<dbReference type="GO" id="GO:0016301">
    <property type="term" value="F:kinase activity"/>
    <property type="evidence" value="ECO:0007669"/>
    <property type="project" value="UniProtKB-KW"/>
</dbReference>
<keyword evidence="4" id="KW-0418">Kinase</keyword>
<comment type="caution">
    <text evidence="4">The sequence shown here is derived from an EMBL/GenBank/DDBJ whole genome shotgun (WGS) entry which is preliminary data.</text>
</comment>
<keyword evidence="5" id="KW-1185">Reference proteome</keyword>
<evidence type="ECO:0000259" key="3">
    <source>
        <dbReference type="Pfam" id="PF08303"/>
    </source>
</evidence>